<reference evidence="1" key="1">
    <citation type="submission" date="2023-08" db="EMBL/GenBank/DDBJ databases">
        <authorList>
            <person name="Alioto T."/>
            <person name="Alioto T."/>
            <person name="Gomez Garrido J."/>
        </authorList>
    </citation>
    <scope>NUCLEOTIDE SEQUENCE</scope>
</reference>
<organism evidence="1 2">
    <name type="scientific">Octopus vulgaris</name>
    <name type="common">Common octopus</name>
    <dbReference type="NCBI Taxonomy" id="6645"/>
    <lineage>
        <taxon>Eukaryota</taxon>
        <taxon>Metazoa</taxon>
        <taxon>Spiralia</taxon>
        <taxon>Lophotrochozoa</taxon>
        <taxon>Mollusca</taxon>
        <taxon>Cephalopoda</taxon>
        <taxon>Coleoidea</taxon>
        <taxon>Octopodiformes</taxon>
        <taxon>Octopoda</taxon>
        <taxon>Incirrata</taxon>
        <taxon>Octopodidae</taxon>
        <taxon>Octopus</taxon>
    </lineage>
</organism>
<dbReference type="EMBL" id="OX597824">
    <property type="protein sequence ID" value="CAI9730066.1"/>
    <property type="molecule type" value="Genomic_DNA"/>
</dbReference>
<accession>A0AA36B8Y5</accession>
<keyword evidence="2" id="KW-1185">Reference proteome</keyword>
<proteinExistence type="predicted"/>
<evidence type="ECO:0000313" key="2">
    <source>
        <dbReference type="Proteomes" id="UP001162480"/>
    </source>
</evidence>
<sequence length="108" mass="12427">MLTCSGIKPRSLWLQSKPCNYLTMHASNQPSIRPSIHSSSHPSIHPYIHTSENENTYAELLRNLQLLYSDYKFRFIPVIIGALGYVTHCLNTNLEKLGFSKPERRKLI</sequence>
<name>A0AA36B8Y5_OCTVU</name>
<gene>
    <name evidence="1" type="ORF">OCTVUL_1B016160</name>
</gene>
<evidence type="ECO:0000313" key="1">
    <source>
        <dbReference type="EMBL" id="CAI9730066.1"/>
    </source>
</evidence>
<dbReference type="Proteomes" id="UP001162480">
    <property type="component" value="Chromosome 11"/>
</dbReference>
<dbReference type="AlphaFoldDB" id="A0AA36B8Y5"/>
<protein>
    <submittedName>
        <fullName evidence="1">Uncharacterized protein</fullName>
    </submittedName>
</protein>